<keyword evidence="8" id="KW-1185">Reference proteome</keyword>
<evidence type="ECO:0000259" key="6">
    <source>
        <dbReference type="Pfam" id="PF14368"/>
    </source>
</evidence>
<evidence type="ECO:0000256" key="4">
    <source>
        <dbReference type="ARBA" id="ARBA00023180"/>
    </source>
</evidence>
<sequence>SPAPSLPRPTHAVAALLAVVLALASGAASQAPAAGPAAPAVDCGSALTGLISCLPYISPGSMQGKPPKECCTGVKTALASPASVACLCDTFGKDYSIPMNLTRACEQHAACGGNPAALNNCSLKLPGGAPNGAPTE</sequence>
<dbReference type="PANTHER" id="PTHR33044">
    <property type="entry name" value="BIFUNCTIONAL INHIBITOR/LIPID-TRANSFER PROTEIN/SEED STORAGE 2S ALBUMIN SUPERFAMILY PROTEIN-RELATED"/>
    <property type="match status" value="1"/>
</dbReference>
<keyword evidence="3" id="KW-1015">Disulfide bond</keyword>
<keyword evidence="4" id="KW-0325">Glycoprotein</keyword>
<dbReference type="SUPFAM" id="SSF47699">
    <property type="entry name" value="Bifunctional inhibitor/lipid-transfer protein/seed storage 2S albumin"/>
    <property type="match status" value="1"/>
</dbReference>
<organism evidence="7 8">
    <name type="scientific">Triticum urartu</name>
    <name type="common">Red wild einkorn</name>
    <name type="synonym">Crithodium urartu</name>
    <dbReference type="NCBI Taxonomy" id="4572"/>
    <lineage>
        <taxon>Eukaryota</taxon>
        <taxon>Viridiplantae</taxon>
        <taxon>Streptophyta</taxon>
        <taxon>Embryophyta</taxon>
        <taxon>Tracheophyta</taxon>
        <taxon>Spermatophyta</taxon>
        <taxon>Magnoliopsida</taxon>
        <taxon>Liliopsida</taxon>
        <taxon>Poales</taxon>
        <taxon>Poaceae</taxon>
        <taxon>BOP clade</taxon>
        <taxon>Pooideae</taxon>
        <taxon>Triticodae</taxon>
        <taxon>Triticeae</taxon>
        <taxon>Triticinae</taxon>
        <taxon>Triticum</taxon>
    </lineage>
</organism>
<evidence type="ECO:0000256" key="3">
    <source>
        <dbReference type="ARBA" id="ARBA00023157"/>
    </source>
</evidence>
<dbReference type="InterPro" id="IPR043325">
    <property type="entry name" value="LTSS"/>
</dbReference>
<evidence type="ECO:0000256" key="5">
    <source>
        <dbReference type="SAM" id="SignalP"/>
    </source>
</evidence>
<dbReference type="AlphaFoldDB" id="A0A8R7V492"/>
<dbReference type="Gene3D" id="1.10.110.10">
    <property type="entry name" value="Plant lipid-transfer and hydrophobic proteins"/>
    <property type="match status" value="1"/>
</dbReference>
<feature type="chain" id="PRO_5035913619" description="Bifunctional inhibitor/plant lipid transfer protein/seed storage helical domain-containing protein" evidence="5">
    <location>
        <begin position="30"/>
        <end position="136"/>
    </location>
</feature>
<dbReference type="Proteomes" id="UP000015106">
    <property type="component" value="Chromosome 7"/>
</dbReference>
<dbReference type="InterPro" id="IPR016140">
    <property type="entry name" value="Bifunc_inhib/LTP/seed_store"/>
</dbReference>
<keyword evidence="2 5" id="KW-0732">Signal</keyword>
<dbReference type="Pfam" id="PF14368">
    <property type="entry name" value="LTP_2"/>
    <property type="match status" value="1"/>
</dbReference>
<protein>
    <recommendedName>
        <fullName evidence="6">Bifunctional inhibitor/plant lipid transfer protein/seed storage helical domain-containing protein</fullName>
    </recommendedName>
</protein>
<evidence type="ECO:0000256" key="2">
    <source>
        <dbReference type="ARBA" id="ARBA00022729"/>
    </source>
</evidence>
<dbReference type="CDD" id="cd00010">
    <property type="entry name" value="AAI_LTSS"/>
    <property type="match status" value="1"/>
</dbReference>
<accession>A0A8R7V492</accession>
<dbReference type="EnsemblPlants" id="TuG1812G0700001043.01.T02">
    <property type="protein sequence ID" value="TuG1812G0700001043.01.T02"/>
    <property type="gene ID" value="TuG1812G0700001043.01"/>
</dbReference>
<evidence type="ECO:0000313" key="8">
    <source>
        <dbReference type="Proteomes" id="UP000015106"/>
    </source>
</evidence>
<reference evidence="8" key="1">
    <citation type="journal article" date="2013" name="Nature">
        <title>Draft genome of the wheat A-genome progenitor Triticum urartu.</title>
        <authorList>
            <person name="Ling H.Q."/>
            <person name="Zhao S."/>
            <person name="Liu D."/>
            <person name="Wang J."/>
            <person name="Sun H."/>
            <person name="Zhang C."/>
            <person name="Fan H."/>
            <person name="Li D."/>
            <person name="Dong L."/>
            <person name="Tao Y."/>
            <person name="Gao C."/>
            <person name="Wu H."/>
            <person name="Li Y."/>
            <person name="Cui Y."/>
            <person name="Guo X."/>
            <person name="Zheng S."/>
            <person name="Wang B."/>
            <person name="Yu K."/>
            <person name="Liang Q."/>
            <person name="Yang W."/>
            <person name="Lou X."/>
            <person name="Chen J."/>
            <person name="Feng M."/>
            <person name="Jian J."/>
            <person name="Zhang X."/>
            <person name="Luo G."/>
            <person name="Jiang Y."/>
            <person name="Liu J."/>
            <person name="Wang Z."/>
            <person name="Sha Y."/>
            <person name="Zhang B."/>
            <person name="Wu H."/>
            <person name="Tang D."/>
            <person name="Shen Q."/>
            <person name="Xue P."/>
            <person name="Zou S."/>
            <person name="Wang X."/>
            <person name="Liu X."/>
            <person name="Wang F."/>
            <person name="Yang Y."/>
            <person name="An X."/>
            <person name="Dong Z."/>
            <person name="Zhang K."/>
            <person name="Zhang X."/>
            <person name="Luo M.C."/>
            <person name="Dvorak J."/>
            <person name="Tong Y."/>
            <person name="Wang J."/>
            <person name="Yang H."/>
            <person name="Li Z."/>
            <person name="Wang D."/>
            <person name="Zhang A."/>
            <person name="Wang J."/>
        </authorList>
    </citation>
    <scope>NUCLEOTIDE SEQUENCE</scope>
    <source>
        <strain evidence="8">cv. G1812</strain>
    </source>
</reference>
<feature type="domain" description="Bifunctional inhibitor/plant lipid transfer protein/seed storage helical" evidence="6">
    <location>
        <begin position="24"/>
        <end position="121"/>
    </location>
</feature>
<dbReference type="Gramene" id="TuG1812G0700001043.01.T02">
    <property type="protein sequence ID" value="TuG1812G0700001043.01.T02"/>
    <property type="gene ID" value="TuG1812G0700001043.01"/>
</dbReference>
<reference evidence="7" key="2">
    <citation type="submission" date="2018-03" db="EMBL/GenBank/DDBJ databases">
        <title>The Triticum urartu genome reveals the dynamic nature of wheat genome evolution.</title>
        <authorList>
            <person name="Ling H."/>
            <person name="Ma B."/>
            <person name="Shi X."/>
            <person name="Liu H."/>
            <person name="Dong L."/>
            <person name="Sun H."/>
            <person name="Cao Y."/>
            <person name="Gao Q."/>
            <person name="Zheng S."/>
            <person name="Li Y."/>
            <person name="Yu Y."/>
            <person name="Du H."/>
            <person name="Qi M."/>
            <person name="Li Y."/>
            <person name="Yu H."/>
            <person name="Cui Y."/>
            <person name="Wang N."/>
            <person name="Chen C."/>
            <person name="Wu H."/>
            <person name="Zhao Y."/>
            <person name="Zhang J."/>
            <person name="Li Y."/>
            <person name="Zhou W."/>
            <person name="Zhang B."/>
            <person name="Hu W."/>
            <person name="Eijk M."/>
            <person name="Tang J."/>
            <person name="Witsenboer H."/>
            <person name="Zhao S."/>
            <person name="Li Z."/>
            <person name="Zhang A."/>
            <person name="Wang D."/>
            <person name="Liang C."/>
        </authorList>
    </citation>
    <scope>NUCLEOTIDE SEQUENCE [LARGE SCALE GENOMIC DNA]</scope>
    <source>
        <strain evidence="7">cv. G1812</strain>
    </source>
</reference>
<comment type="similarity">
    <text evidence="1">Belongs to the plant LTP family.</text>
</comment>
<evidence type="ECO:0000256" key="1">
    <source>
        <dbReference type="ARBA" id="ARBA00009748"/>
    </source>
</evidence>
<proteinExistence type="inferred from homology"/>
<evidence type="ECO:0000313" key="7">
    <source>
        <dbReference type="EnsemblPlants" id="TuG1812G0700001043.01.T02"/>
    </source>
</evidence>
<reference evidence="7" key="3">
    <citation type="submission" date="2022-06" db="UniProtKB">
        <authorList>
            <consortium name="EnsemblPlants"/>
        </authorList>
    </citation>
    <scope>IDENTIFICATION</scope>
</reference>
<feature type="signal peptide" evidence="5">
    <location>
        <begin position="1"/>
        <end position="29"/>
    </location>
</feature>
<dbReference type="InterPro" id="IPR036312">
    <property type="entry name" value="Bifun_inhib/LTP/seed_sf"/>
</dbReference>
<name>A0A8R7V492_TRIUA</name>